<name>I3SPL2_MEDTR</name>
<feature type="compositionally biased region" description="Basic and acidic residues" evidence="1">
    <location>
        <begin position="46"/>
        <end position="57"/>
    </location>
</feature>
<feature type="region of interest" description="Disordered" evidence="1">
    <location>
        <begin position="80"/>
        <end position="112"/>
    </location>
</feature>
<protein>
    <submittedName>
        <fullName evidence="2">Uncharacterized protein</fullName>
    </submittedName>
</protein>
<organism evidence="2">
    <name type="scientific">Medicago truncatula</name>
    <name type="common">Barrel medic</name>
    <name type="synonym">Medicago tribuloides</name>
    <dbReference type="NCBI Taxonomy" id="3880"/>
    <lineage>
        <taxon>Eukaryota</taxon>
        <taxon>Viridiplantae</taxon>
        <taxon>Streptophyta</taxon>
        <taxon>Embryophyta</taxon>
        <taxon>Tracheophyta</taxon>
        <taxon>Spermatophyta</taxon>
        <taxon>Magnoliopsida</taxon>
        <taxon>eudicotyledons</taxon>
        <taxon>Gunneridae</taxon>
        <taxon>Pentapetalae</taxon>
        <taxon>rosids</taxon>
        <taxon>fabids</taxon>
        <taxon>Fabales</taxon>
        <taxon>Fabaceae</taxon>
        <taxon>Papilionoideae</taxon>
        <taxon>50 kb inversion clade</taxon>
        <taxon>NPAAA clade</taxon>
        <taxon>Hologalegina</taxon>
        <taxon>IRL clade</taxon>
        <taxon>Trifolieae</taxon>
        <taxon>Medicago</taxon>
    </lineage>
</organism>
<reference evidence="2" key="1">
    <citation type="submission" date="2012-05" db="EMBL/GenBank/DDBJ databases">
        <authorList>
            <person name="Krishnakumar V."/>
            <person name="Cheung F."/>
            <person name="Xiao Y."/>
            <person name="Chan A."/>
            <person name="Moskal W.A."/>
            <person name="Town C.D."/>
        </authorList>
    </citation>
    <scope>NUCLEOTIDE SEQUENCE</scope>
</reference>
<accession>I3SPL2</accession>
<dbReference type="AlphaFoldDB" id="I3SPL2"/>
<feature type="compositionally biased region" description="Polar residues" evidence="1">
    <location>
        <begin position="101"/>
        <end position="112"/>
    </location>
</feature>
<evidence type="ECO:0000313" key="2">
    <source>
        <dbReference type="EMBL" id="AFK42204.1"/>
    </source>
</evidence>
<feature type="region of interest" description="Disordered" evidence="1">
    <location>
        <begin position="41"/>
        <end position="60"/>
    </location>
</feature>
<feature type="compositionally biased region" description="Basic and acidic residues" evidence="1">
    <location>
        <begin position="82"/>
        <end position="96"/>
    </location>
</feature>
<sequence length="112" mass="12790">MKILKTKRNCFSFQMDMVKHPMIIQRGKKISEDLPRKATDTLTKASLDDSDKQEKLTAGRRKSNPLVTIAVIKKPGISNVRSAEEDKQKKKEEDNKTNTTWGTTISVSKLWK</sequence>
<proteinExistence type="evidence at transcript level"/>
<dbReference type="EMBL" id="BT142410">
    <property type="protein sequence ID" value="AFK42204.1"/>
    <property type="molecule type" value="mRNA"/>
</dbReference>
<evidence type="ECO:0000256" key="1">
    <source>
        <dbReference type="SAM" id="MobiDB-lite"/>
    </source>
</evidence>
<dbReference type="ExpressionAtlas" id="I3SPL2">
    <property type="expression patterns" value="differential"/>
</dbReference>